<name>A0A021VR92_9CELL</name>
<evidence type="ECO:0008006" key="3">
    <source>
        <dbReference type="Google" id="ProtNLM"/>
    </source>
</evidence>
<keyword evidence="2" id="KW-1185">Reference proteome</keyword>
<evidence type="ECO:0000313" key="2">
    <source>
        <dbReference type="Proteomes" id="UP000019753"/>
    </source>
</evidence>
<proteinExistence type="predicted"/>
<dbReference type="AlphaFoldDB" id="A0A021VR92"/>
<organism evidence="1 2">
    <name type="scientific">Actinotalea ferrariae CF5-4</name>
    <dbReference type="NCBI Taxonomy" id="948458"/>
    <lineage>
        <taxon>Bacteria</taxon>
        <taxon>Bacillati</taxon>
        <taxon>Actinomycetota</taxon>
        <taxon>Actinomycetes</taxon>
        <taxon>Micrococcales</taxon>
        <taxon>Cellulomonadaceae</taxon>
        <taxon>Actinotalea</taxon>
    </lineage>
</organism>
<protein>
    <recommendedName>
        <fullName evidence="3">SRPBCC domain-containing protein</fullName>
    </recommendedName>
</protein>
<dbReference type="Proteomes" id="UP000019753">
    <property type="component" value="Unassembled WGS sequence"/>
</dbReference>
<sequence length="190" mass="20922">MVKDPVKRHEHAVGDEAVLARTGRTREQWFALLDGVGATAWSHAVIARWLRDEHDVDAWWCQSITVGYEQARGLRAPGQRPDGTFEASSSVTVPVAAGTVWAWCAEPDRRGRWLDVPVEVTGETSGRTIRMALDDGARVLLSTDALPDGRTGPRTRVTITHRGLASAEEVAAHKERWAVRLRNLKELAAG</sequence>
<reference evidence="1 2" key="1">
    <citation type="submission" date="2014-01" db="EMBL/GenBank/DDBJ databases">
        <title>Actinotalea ferrariae CF5-4.</title>
        <authorList>
            <person name="Chen F."/>
            <person name="Li Y."/>
            <person name="Wang G."/>
        </authorList>
    </citation>
    <scope>NUCLEOTIDE SEQUENCE [LARGE SCALE GENOMIC DNA]</scope>
    <source>
        <strain evidence="1 2">CF5-4</strain>
    </source>
</reference>
<dbReference type="RefSeq" id="WP_052022644.1">
    <property type="nucleotide sequence ID" value="NZ_AXCW01000073.1"/>
</dbReference>
<dbReference type="EMBL" id="AXCW01000073">
    <property type="protein sequence ID" value="EYR63719.1"/>
    <property type="molecule type" value="Genomic_DNA"/>
</dbReference>
<dbReference type="SUPFAM" id="SSF55961">
    <property type="entry name" value="Bet v1-like"/>
    <property type="match status" value="1"/>
</dbReference>
<dbReference type="Gene3D" id="3.30.530.20">
    <property type="match status" value="1"/>
</dbReference>
<dbReference type="InterPro" id="IPR023393">
    <property type="entry name" value="START-like_dom_sf"/>
</dbReference>
<accession>A0A021VR92</accession>
<gene>
    <name evidence="1" type="ORF">N866_18615</name>
</gene>
<comment type="caution">
    <text evidence="1">The sequence shown here is derived from an EMBL/GenBank/DDBJ whole genome shotgun (WGS) entry which is preliminary data.</text>
</comment>
<evidence type="ECO:0000313" key="1">
    <source>
        <dbReference type="EMBL" id="EYR63719.1"/>
    </source>
</evidence>
<dbReference type="OrthoDB" id="3837807at2"/>